<reference evidence="4" key="1">
    <citation type="submission" date="2023-08" db="EMBL/GenBank/DDBJ databases">
        <title>Chromosome-level Genome Assembly of mud carp (Cirrhinus molitorella).</title>
        <authorList>
            <person name="Liu H."/>
        </authorList>
    </citation>
    <scope>NUCLEOTIDE SEQUENCE</scope>
    <source>
        <strain evidence="4">Prfri</strain>
        <tissue evidence="4">Muscle</tissue>
    </source>
</reference>
<feature type="chain" id="PRO_5041638275" description="Fibronectin type III domain containing 10" evidence="3">
    <location>
        <begin position="37"/>
        <end position="282"/>
    </location>
</feature>
<comment type="caution">
    <text evidence="4">The sequence shown here is derived from an EMBL/GenBank/DDBJ whole genome shotgun (WGS) entry which is preliminary data.</text>
</comment>
<dbReference type="InterPro" id="IPR034446">
    <property type="entry name" value="Fndc10"/>
</dbReference>
<evidence type="ECO:0000313" key="4">
    <source>
        <dbReference type="EMBL" id="KAK2906471.1"/>
    </source>
</evidence>
<evidence type="ECO:0000313" key="5">
    <source>
        <dbReference type="Proteomes" id="UP001187343"/>
    </source>
</evidence>
<keyword evidence="2" id="KW-1133">Transmembrane helix</keyword>
<evidence type="ECO:0000256" key="3">
    <source>
        <dbReference type="SAM" id="SignalP"/>
    </source>
</evidence>
<dbReference type="Pfam" id="PF17742">
    <property type="entry name" value="Fndc10"/>
    <property type="match status" value="1"/>
</dbReference>
<dbReference type="PANTHER" id="PTHR39233:SF1">
    <property type="entry name" value="FIBRONECTIN TYPE III DOMAIN-CONTAINING PROTEIN 10"/>
    <property type="match status" value="1"/>
</dbReference>
<evidence type="ECO:0000256" key="1">
    <source>
        <dbReference type="SAM" id="MobiDB-lite"/>
    </source>
</evidence>
<gene>
    <name evidence="4" type="ORF">Q8A67_005456</name>
</gene>
<name>A0AA88Q0E0_9TELE</name>
<keyword evidence="3" id="KW-0732">Signal</keyword>
<sequence>MLALVRRLQREAFSFSEGSVLLRCAVLLVLSGGSSALPNRTSSVRDAQYEPTNSNNTDSLGITERIPKQQDNSSTARRWRVLGEAGPLCAYRTLSAGDPGPLCFRYAQPDFRCASASCRQVSSPGGQLTANILSNGSVFVQWTVGHEAPLDSPKGLTPGQTGGFRLSCWWNGSYTQFECAGVHLGGSCRDYLLNELHANVPYRLCVRPYAAEQAEACVDFDLAPGGMQDIVIAMTTVGGAICVMLVIICLLVAYITENIMNPTAQHALTAQHSHRSHLHTHL</sequence>
<protein>
    <recommendedName>
        <fullName evidence="6">Fibronectin type III domain containing 10</fullName>
    </recommendedName>
</protein>
<keyword evidence="5" id="KW-1185">Reference proteome</keyword>
<dbReference type="EMBL" id="JAUYZG010000005">
    <property type="protein sequence ID" value="KAK2906471.1"/>
    <property type="molecule type" value="Genomic_DNA"/>
</dbReference>
<evidence type="ECO:0008006" key="6">
    <source>
        <dbReference type="Google" id="ProtNLM"/>
    </source>
</evidence>
<accession>A0AA88Q0E0</accession>
<feature type="region of interest" description="Disordered" evidence="1">
    <location>
        <begin position="39"/>
        <end position="75"/>
    </location>
</feature>
<feature type="transmembrane region" description="Helical" evidence="2">
    <location>
        <begin position="230"/>
        <end position="255"/>
    </location>
</feature>
<keyword evidence="2" id="KW-0812">Transmembrane</keyword>
<dbReference type="PANTHER" id="PTHR39233">
    <property type="entry name" value="FIBRONECTIN TYPE III DOMAIN-CONTAINING PROTEIN 10"/>
    <property type="match status" value="1"/>
</dbReference>
<dbReference type="Proteomes" id="UP001187343">
    <property type="component" value="Unassembled WGS sequence"/>
</dbReference>
<feature type="signal peptide" evidence="3">
    <location>
        <begin position="1"/>
        <end position="36"/>
    </location>
</feature>
<proteinExistence type="predicted"/>
<dbReference type="AlphaFoldDB" id="A0AA88Q0E0"/>
<evidence type="ECO:0000256" key="2">
    <source>
        <dbReference type="SAM" id="Phobius"/>
    </source>
</evidence>
<feature type="compositionally biased region" description="Polar residues" evidence="1">
    <location>
        <begin position="39"/>
        <end position="60"/>
    </location>
</feature>
<organism evidence="4 5">
    <name type="scientific">Cirrhinus molitorella</name>
    <name type="common">mud carp</name>
    <dbReference type="NCBI Taxonomy" id="172907"/>
    <lineage>
        <taxon>Eukaryota</taxon>
        <taxon>Metazoa</taxon>
        <taxon>Chordata</taxon>
        <taxon>Craniata</taxon>
        <taxon>Vertebrata</taxon>
        <taxon>Euteleostomi</taxon>
        <taxon>Actinopterygii</taxon>
        <taxon>Neopterygii</taxon>
        <taxon>Teleostei</taxon>
        <taxon>Ostariophysi</taxon>
        <taxon>Cypriniformes</taxon>
        <taxon>Cyprinidae</taxon>
        <taxon>Labeoninae</taxon>
        <taxon>Labeonini</taxon>
        <taxon>Cirrhinus</taxon>
    </lineage>
</organism>
<keyword evidence="2" id="KW-0472">Membrane</keyword>